<dbReference type="InterPro" id="IPR016155">
    <property type="entry name" value="Mopterin_synth/thiamin_S_b"/>
</dbReference>
<dbReference type="InterPro" id="IPR037021">
    <property type="entry name" value="RnfH_sf"/>
</dbReference>
<dbReference type="PANTHER" id="PTHR37483:SF1">
    <property type="entry name" value="UPF0125 PROTEIN RATB"/>
    <property type="match status" value="1"/>
</dbReference>
<dbReference type="InterPro" id="IPR005346">
    <property type="entry name" value="RnfH"/>
</dbReference>
<comment type="similarity">
    <text evidence="1">Belongs to the UPF0125 (RnfH) family.</text>
</comment>
<gene>
    <name evidence="2" type="ORF">MGWOODY_Tha1610</name>
</gene>
<dbReference type="Gene3D" id="3.10.20.280">
    <property type="entry name" value="RnfH-like"/>
    <property type="match status" value="1"/>
</dbReference>
<evidence type="ECO:0000313" key="2">
    <source>
        <dbReference type="EMBL" id="CUS40959.1"/>
    </source>
</evidence>
<dbReference type="Pfam" id="PF03658">
    <property type="entry name" value="Ub-RnfH"/>
    <property type="match status" value="1"/>
</dbReference>
<name>A0A160TDQ9_9ZZZZ</name>
<dbReference type="NCBIfam" id="NF002490">
    <property type="entry name" value="PRK01777.1"/>
    <property type="match status" value="1"/>
</dbReference>
<organism evidence="2">
    <name type="scientific">hydrothermal vent metagenome</name>
    <dbReference type="NCBI Taxonomy" id="652676"/>
    <lineage>
        <taxon>unclassified sequences</taxon>
        <taxon>metagenomes</taxon>
        <taxon>ecological metagenomes</taxon>
    </lineage>
</organism>
<dbReference type="PANTHER" id="PTHR37483">
    <property type="entry name" value="UPF0125 PROTEIN RATB"/>
    <property type="match status" value="1"/>
</dbReference>
<evidence type="ECO:0000256" key="1">
    <source>
        <dbReference type="ARBA" id="ARBA00010645"/>
    </source>
</evidence>
<dbReference type="EMBL" id="CZQC01000029">
    <property type="protein sequence ID" value="CUS40959.1"/>
    <property type="molecule type" value="Genomic_DNA"/>
</dbReference>
<reference evidence="2" key="1">
    <citation type="submission" date="2015-10" db="EMBL/GenBank/DDBJ databases">
        <authorList>
            <person name="Gilbert D.G."/>
        </authorList>
    </citation>
    <scope>NUCLEOTIDE SEQUENCE</scope>
</reference>
<accession>A0A160TDQ9</accession>
<protein>
    <submittedName>
        <fullName evidence="2">UPF0125 protein yfjF</fullName>
    </submittedName>
</protein>
<dbReference type="SUPFAM" id="SSF54285">
    <property type="entry name" value="MoaD/ThiS"/>
    <property type="match status" value="1"/>
</dbReference>
<dbReference type="AlphaFoldDB" id="A0A160TDQ9"/>
<dbReference type="HAMAP" id="MF_00460">
    <property type="entry name" value="UPF0125_RnfH"/>
    <property type="match status" value="1"/>
</dbReference>
<proteinExistence type="inferred from homology"/>
<sequence>MAEKIQVEVAYALPHKQKIIAVEVPEGTTLLDAVRQSGIEAEFPELVLADAKFGIFGKAVRDAEGEVLRAGDRVEIYRPLIIDPKQARANRAAKAAKG</sequence>